<sequence>MTTYSNSRALLPNVVRRGNRQNQAMNVEPPTTRFEVDDRSLGPGERCRYGMQQGTMEQMAWDDYRNRRTIHVLLLVAFLPACAFASSLSKAITGVDVLAIPVALCWMAAYAIAGHRLARFPCPCCGRKFLISGFRGHASACIAPGPNGKNLTHHSILPRWQMVPVRRKFNASTAEQP</sequence>
<proteinExistence type="predicted"/>
<dbReference type="AlphaFoldDB" id="A0A5C6CTL9"/>
<comment type="caution">
    <text evidence="2">The sequence shown here is derived from an EMBL/GenBank/DDBJ whole genome shotgun (WGS) entry which is preliminary data.</text>
</comment>
<keyword evidence="1" id="KW-0472">Membrane</keyword>
<keyword evidence="1" id="KW-0812">Transmembrane</keyword>
<name>A0A5C6CTL9_9BACT</name>
<keyword evidence="3" id="KW-1185">Reference proteome</keyword>
<feature type="transmembrane region" description="Helical" evidence="1">
    <location>
        <begin position="94"/>
        <end position="113"/>
    </location>
</feature>
<evidence type="ECO:0000313" key="3">
    <source>
        <dbReference type="Proteomes" id="UP000319143"/>
    </source>
</evidence>
<feature type="transmembrane region" description="Helical" evidence="1">
    <location>
        <begin position="69"/>
        <end position="88"/>
    </location>
</feature>
<reference evidence="2 3" key="1">
    <citation type="submission" date="2019-02" db="EMBL/GenBank/DDBJ databases">
        <title>Deep-cultivation of Planctomycetes and their phenomic and genomic characterization uncovers novel biology.</title>
        <authorList>
            <person name="Wiegand S."/>
            <person name="Jogler M."/>
            <person name="Boedeker C."/>
            <person name="Pinto D."/>
            <person name="Vollmers J."/>
            <person name="Rivas-Marin E."/>
            <person name="Kohn T."/>
            <person name="Peeters S.H."/>
            <person name="Heuer A."/>
            <person name="Rast P."/>
            <person name="Oberbeckmann S."/>
            <person name="Bunk B."/>
            <person name="Jeske O."/>
            <person name="Meyerdierks A."/>
            <person name="Storesund J.E."/>
            <person name="Kallscheuer N."/>
            <person name="Luecker S."/>
            <person name="Lage O.M."/>
            <person name="Pohl T."/>
            <person name="Merkel B.J."/>
            <person name="Hornburger P."/>
            <person name="Mueller R.-W."/>
            <person name="Bruemmer F."/>
            <person name="Labrenz M."/>
            <person name="Spormann A.M."/>
            <person name="Op Den Camp H."/>
            <person name="Overmann J."/>
            <person name="Amann R."/>
            <person name="Jetten M.S.M."/>
            <person name="Mascher T."/>
            <person name="Medema M.H."/>
            <person name="Devos D.P."/>
            <person name="Kaster A.-K."/>
            <person name="Ovreas L."/>
            <person name="Rohde M."/>
            <person name="Galperin M.Y."/>
            <person name="Jogler C."/>
        </authorList>
    </citation>
    <scope>NUCLEOTIDE SEQUENCE [LARGE SCALE GENOMIC DNA]</scope>
    <source>
        <strain evidence="2 3">Poly41</strain>
    </source>
</reference>
<evidence type="ECO:0000313" key="2">
    <source>
        <dbReference type="EMBL" id="TWU27950.1"/>
    </source>
</evidence>
<organism evidence="2 3">
    <name type="scientific">Novipirellula artificiosorum</name>
    <dbReference type="NCBI Taxonomy" id="2528016"/>
    <lineage>
        <taxon>Bacteria</taxon>
        <taxon>Pseudomonadati</taxon>
        <taxon>Planctomycetota</taxon>
        <taxon>Planctomycetia</taxon>
        <taxon>Pirellulales</taxon>
        <taxon>Pirellulaceae</taxon>
        <taxon>Novipirellula</taxon>
    </lineage>
</organism>
<dbReference type="EMBL" id="SJPV01000035">
    <property type="protein sequence ID" value="TWU27950.1"/>
    <property type="molecule type" value="Genomic_DNA"/>
</dbReference>
<accession>A0A5C6CTL9</accession>
<dbReference type="Proteomes" id="UP000319143">
    <property type="component" value="Unassembled WGS sequence"/>
</dbReference>
<evidence type="ECO:0000256" key="1">
    <source>
        <dbReference type="SAM" id="Phobius"/>
    </source>
</evidence>
<protein>
    <submittedName>
        <fullName evidence="2">Uncharacterized protein</fullName>
    </submittedName>
</protein>
<keyword evidence="1" id="KW-1133">Transmembrane helix</keyword>
<gene>
    <name evidence="2" type="ORF">Poly41_70240</name>
</gene>